<protein>
    <submittedName>
        <fullName evidence="2">Uncharacterized protein</fullName>
    </submittedName>
</protein>
<name>A0ABD0LRH3_9CAEN</name>
<evidence type="ECO:0000313" key="3">
    <source>
        <dbReference type="Proteomes" id="UP001519460"/>
    </source>
</evidence>
<sequence>MERQKPKLLWSSKKTKLPWHKRNGQLYRFFTSMMSAFETECTRARVDATYVTLITTTNEGIVCTKSTLPPPPLLPLPPPPLPKPPHTPTVPTRPTAAHCLRPDDISITPRPLFSAAGKAEGLCSSC</sequence>
<dbReference type="Proteomes" id="UP001519460">
    <property type="component" value="Unassembled WGS sequence"/>
</dbReference>
<comment type="caution">
    <text evidence="2">The sequence shown here is derived from an EMBL/GenBank/DDBJ whole genome shotgun (WGS) entry which is preliminary data.</text>
</comment>
<feature type="compositionally biased region" description="Pro residues" evidence="1">
    <location>
        <begin position="73"/>
        <end position="88"/>
    </location>
</feature>
<evidence type="ECO:0000313" key="2">
    <source>
        <dbReference type="EMBL" id="KAK7502154.1"/>
    </source>
</evidence>
<gene>
    <name evidence="2" type="ORF">BaRGS_00006518</name>
</gene>
<organism evidence="2 3">
    <name type="scientific">Batillaria attramentaria</name>
    <dbReference type="NCBI Taxonomy" id="370345"/>
    <lineage>
        <taxon>Eukaryota</taxon>
        <taxon>Metazoa</taxon>
        <taxon>Spiralia</taxon>
        <taxon>Lophotrochozoa</taxon>
        <taxon>Mollusca</taxon>
        <taxon>Gastropoda</taxon>
        <taxon>Caenogastropoda</taxon>
        <taxon>Sorbeoconcha</taxon>
        <taxon>Cerithioidea</taxon>
        <taxon>Batillariidae</taxon>
        <taxon>Batillaria</taxon>
    </lineage>
</organism>
<accession>A0ABD0LRH3</accession>
<proteinExistence type="predicted"/>
<evidence type="ECO:0000256" key="1">
    <source>
        <dbReference type="SAM" id="MobiDB-lite"/>
    </source>
</evidence>
<feature type="region of interest" description="Disordered" evidence="1">
    <location>
        <begin position="73"/>
        <end position="94"/>
    </location>
</feature>
<dbReference type="EMBL" id="JACVVK020000027">
    <property type="protein sequence ID" value="KAK7502154.1"/>
    <property type="molecule type" value="Genomic_DNA"/>
</dbReference>
<keyword evidence="3" id="KW-1185">Reference proteome</keyword>
<reference evidence="2 3" key="1">
    <citation type="journal article" date="2023" name="Sci. Data">
        <title>Genome assembly of the Korean intertidal mud-creeper Batillaria attramentaria.</title>
        <authorList>
            <person name="Patra A.K."/>
            <person name="Ho P.T."/>
            <person name="Jun S."/>
            <person name="Lee S.J."/>
            <person name="Kim Y."/>
            <person name="Won Y.J."/>
        </authorList>
    </citation>
    <scope>NUCLEOTIDE SEQUENCE [LARGE SCALE GENOMIC DNA]</scope>
    <source>
        <strain evidence="2">Wonlab-2016</strain>
    </source>
</reference>
<dbReference type="AlphaFoldDB" id="A0ABD0LRH3"/>